<evidence type="ECO:0000256" key="6">
    <source>
        <dbReference type="SAM" id="SignalP"/>
    </source>
</evidence>
<dbReference type="Pfam" id="PF06629">
    <property type="entry name" value="MipA"/>
    <property type="match status" value="1"/>
</dbReference>
<comment type="similarity">
    <text evidence="2">Belongs to the MipA/OmpV family.</text>
</comment>
<evidence type="ECO:0000256" key="1">
    <source>
        <dbReference type="ARBA" id="ARBA00004442"/>
    </source>
</evidence>
<name>A0A1L3SV89_9HYPH</name>
<sequence length="268" mass="28527">MQKSASAALVLASVLVLPASPAFSQEGSWFSGDWYLTIGAEVLTAPDYQGASDYMVRASPLISLGKAGGTRRFSSRNDNISLGFIDTGDFRAGPTGKIVFGRDADDSPDLAGLDEVRWGVELGGFAEFYPSDWLRVRGEIRHGIRAHDGVVADFAADAFMDVTPAIRISGGPRLSFASADYFDAYYGVSPAESVASGLAVYDPDGGIHSLGLGGAITWKATDKVTTSLFGEYSRLMGPAADSSLVKQRGEENQFLLGVSATYRFDFSM</sequence>
<evidence type="ECO:0000256" key="2">
    <source>
        <dbReference type="ARBA" id="ARBA00005722"/>
    </source>
</evidence>
<organism evidence="7 8">
    <name type="scientific">Aquibium oceanicum</name>
    <dbReference type="NCBI Taxonomy" id="1670800"/>
    <lineage>
        <taxon>Bacteria</taxon>
        <taxon>Pseudomonadati</taxon>
        <taxon>Pseudomonadota</taxon>
        <taxon>Alphaproteobacteria</taxon>
        <taxon>Hyphomicrobiales</taxon>
        <taxon>Phyllobacteriaceae</taxon>
        <taxon>Aquibium</taxon>
    </lineage>
</organism>
<evidence type="ECO:0000256" key="5">
    <source>
        <dbReference type="ARBA" id="ARBA00023237"/>
    </source>
</evidence>
<feature type="signal peptide" evidence="6">
    <location>
        <begin position="1"/>
        <end position="24"/>
    </location>
</feature>
<dbReference type="STRING" id="1670800.BSQ44_19050"/>
<comment type="subcellular location">
    <subcellularLocation>
        <location evidence="1">Cell outer membrane</location>
    </subcellularLocation>
</comment>
<dbReference type="EMBL" id="CP018171">
    <property type="protein sequence ID" value="APH73235.1"/>
    <property type="molecule type" value="Genomic_DNA"/>
</dbReference>
<evidence type="ECO:0000313" key="7">
    <source>
        <dbReference type="EMBL" id="APH73235.1"/>
    </source>
</evidence>
<proteinExistence type="inferred from homology"/>
<dbReference type="Proteomes" id="UP000182840">
    <property type="component" value="Chromosome"/>
</dbReference>
<evidence type="ECO:0000256" key="3">
    <source>
        <dbReference type="ARBA" id="ARBA00022729"/>
    </source>
</evidence>
<feature type="chain" id="PRO_5012769530" evidence="6">
    <location>
        <begin position="25"/>
        <end position="268"/>
    </location>
</feature>
<dbReference type="KEGG" id="meso:BSQ44_19050"/>
<accession>A0A1L3SV89</accession>
<reference evidence="8" key="1">
    <citation type="submission" date="2016-11" db="EMBL/GenBank/DDBJ databases">
        <title>Mesorhizobium oceanicum sp. nov., isolated from deep seawater in South China Sea.</title>
        <authorList>
            <person name="Fu G.-Y."/>
        </authorList>
    </citation>
    <scope>NUCLEOTIDE SEQUENCE [LARGE SCALE GENOMIC DNA]</scope>
    <source>
        <strain evidence="8">B7</strain>
    </source>
</reference>
<keyword evidence="5" id="KW-0998">Cell outer membrane</keyword>
<dbReference type="InterPro" id="IPR010583">
    <property type="entry name" value="MipA"/>
</dbReference>
<dbReference type="OrthoDB" id="5462484at2"/>
<gene>
    <name evidence="7" type="ORF">BSQ44_19050</name>
</gene>
<keyword evidence="4" id="KW-0472">Membrane</keyword>
<protein>
    <submittedName>
        <fullName evidence="7">MltA-interacting MipA family protein</fullName>
    </submittedName>
</protein>
<dbReference type="PANTHER" id="PTHR38776">
    <property type="entry name" value="MLTA-INTERACTING PROTEIN-RELATED"/>
    <property type="match status" value="1"/>
</dbReference>
<dbReference type="GO" id="GO:0009279">
    <property type="term" value="C:cell outer membrane"/>
    <property type="evidence" value="ECO:0007669"/>
    <property type="project" value="UniProtKB-SubCell"/>
</dbReference>
<dbReference type="PANTHER" id="PTHR38776:SF1">
    <property type="entry name" value="MLTA-INTERACTING PROTEIN-RELATED"/>
    <property type="match status" value="1"/>
</dbReference>
<keyword evidence="3 6" id="KW-0732">Signal</keyword>
<keyword evidence="8" id="KW-1185">Reference proteome</keyword>
<dbReference type="AlphaFoldDB" id="A0A1L3SV89"/>
<dbReference type="RefSeq" id="WP_072606706.1">
    <property type="nucleotide sequence ID" value="NZ_CP018171.1"/>
</dbReference>
<evidence type="ECO:0000313" key="8">
    <source>
        <dbReference type="Proteomes" id="UP000182840"/>
    </source>
</evidence>
<evidence type="ECO:0000256" key="4">
    <source>
        <dbReference type="ARBA" id="ARBA00023136"/>
    </source>
</evidence>